<organism evidence="6 7">
    <name type="scientific">Entamoeba invadens IP1</name>
    <dbReference type="NCBI Taxonomy" id="370355"/>
    <lineage>
        <taxon>Eukaryota</taxon>
        <taxon>Amoebozoa</taxon>
        <taxon>Evosea</taxon>
        <taxon>Archamoebae</taxon>
        <taxon>Mastigamoebida</taxon>
        <taxon>Entamoebidae</taxon>
        <taxon>Entamoeba</taxon>
    </lineage>
</organism>
<evidence type="ECO:0000259" key="5">
    <source>
        <dbReference type="PROSITE" id="PS50011"/>
    </source>
</evidence>
<evidence type="ECO:0000313" key="6">
    <source>
        <dbReference type="EMBL" id="ELP92432.1"/>
    </source>
</evidence>
<dbReference type="InterPro" id="IPR011009">
    <property type="entry name" value="Kinase-like_dom_sf"/>
</dbReference>
<evidence type="ECO:0000256" key="4">
    <source>
        <dbReference type="ARBA" id="ARBA00022840"/>
    </source>
</evidence>
<dbReference type="GO" id="GO:0005524">
    <property type="term" value="F:ATP binding"/>
    <property type="evidence" value="ECO:0007669"/>
    <property type="project" value="UniProtKB-KW"/>
</dbReference>
<evidence type="ECO:0000313" key="7">
    <source>
        <dbReference type="Proteomes" id="UP000014680"/>
    </source>
</evidence>
<evidence type="ECO:0000256" key="2">
    <source>
        <dbReference type="ARBA" id="ARBA00022741"/>
    </source>
</evidence>
<accession>A0A0A1UB51</accession>
<sequence length="494" mass="56389">MNFKSIISSYTDEFYVSTPFYTATKVIIKPKYSSQWQTTTTQLLVDFSVALLSEEAKSAIQSCLDKYNTMSLGSDSCVKINYTRTTILNGKLHLVLLLQCPLNISVGNYYKDFVSYEERVFHSHQLNKIANKTREIQLEGFDSSIQNGGIGLFSVYTSPFPEFKMTPFGVLNSKLSSLKDSVKSNTVQGKFFNDTFTCSFASCEYSLVEYILNTIGSTSSRNVEKDWYLPVNELGSGNYGKVYRGIKTVYNGQRVVINSDGTCNLGKTQSVVFKESTGRNRLFLTKEETLLAITKHENVIHYEGSYEDCNAKVLILEECQMDLAKYIEKAKKNNMVIGKTQISEIMSGVRNAMVYLYRNFGVIHRDIKLENILINEEKSLKVKLCDFGLCIKATESMDSLVGTPLYASPQIIRKDKYTSKSDLYSAGVVLYYLLYGKLPFLCETEKELLAKYNEELYFEKKGEEFSQLIEIDKKLLQIEENTRMSWDQFEKMTF</sequence>
<dbReference type="GO" id="GO:0000407">
    <property type="term" value="C:phagophore assembly site"/>
    <property type="evidence" value="ECO:0007669"/>
    <property type="project" value="TreeGrafter"/>
</dbReference>
<dbReference type="AlphaFoldDB" id="A0A0A1UB51"/>
<dbReference type="EMBL" id="KB206369">
    <property type="protein sequence ID" value="ELP92432.1"/>
    <property type="molecule type" value="Genomic_DNA"/>
</dbReference>
<reference evidence="6 7" key="1">
    <citation type="submission" date="2012-10" db="EMBL/GenBank/DDBJ databases">
        <authorList>
            <person name="Zafar N."/>
            <person name="Inman J."/>
            <person name="Hall N."/>
            <person name="Lorenzi H."/>
            <person name="Caler E."/>
        </authorList>
    </citation>
    <scope>NUCLEOTIDE SEQUENCE [LARGE SCALE GENOMIC DNA]</scope>
    <source>
        <strain evidence="6 7">IP1</strain>
    </source>
</reference>
<dbReference type="VEuPathDB" id="AmoebaDB:EIN_334090"/>
<dbReference type="PANTHER" id="PTHR24348:SF22">
    <property type="entry name" value="NON-SPECIFIC SERINE_THREONINE PROTEIN KINASE"/>
    <property type="match status" value="1"/>
</dbReference>
<dbReference type="Pfam" id="PF00069">
    <property type="entry name" value="Pkinase"/>
    <property type="match status" value="1"/>
</dbReference>
<dbReference type="Gene3D" id="3.30.200.20">
    <property type="entry name" value="Phosphorylase Kinase, domain 1"/>
    <property type="match status" value="1"/>
</dbReference>
<dbReference type="PANTHER" id="PTHR24348">
    <property type="entry name" value="SERINE/THREONINE-PROTEIN KINASE UNC-51-RELATED"/>
    <property type="match status" value="1"/>
</dbReference>
<evidence type="ECO:0000256" key="3">
    <source>
        <dbReference type="ARBA" id="ARBA00022777"/>
    </source>
</evidence>
<dbReference type="GO" id="GO:0010506">
    <property type="term" value="P:regulation of autophagy"/>
    <property type="evidence" value="ECO:0007669"/>
    <property type="project" value="InterPro"/>
</dbReference>
<keyword evidence="2" id="KW-0547">Nucleotide-binding</keyword>
<proteinExistence type="predicted"/>
<dbReference type="PROSITE" id="PS00108">
    <property type="entry name" value="PROTEIN_KINASE_ST"/>
    <property type="match status" value="1"/>
</dbReference>
<dbReference type="KEGG" id="eiv:EIN_334090"/>
<dbReference type="GO" id="GO:0004674">
    <property type="term" value="F:protein serine/threonine kinase activity"/>
    <property type="evidence" value="ECO:0007669"/>
    <property type="project" value="UniProtKB-KW"/>
</dbReference>
<dbReference type="SUPFAM" id="SSF56112">
    <property type="entry name" value="Protein kinase-like (PK-like)"/>
    <property type="match status" value="1"/>
</dbReference>
<dbReference type="InterPro" id="IPR008271">
    <property type="entry name" value="Ser/Thr_kinase_AS"/>
</dbReference>
<keyword evidence="6" id="KW-0723">Serine/threonine-protein kinase</keyword>
<keyword evidence="7" id="KW-1185">Reference proteome</keyword>
<feature type="domain" description="Protein kinase" evidence="5">
    <location>
        <begin position="228"/>
        <end position="494"/>
    </location>
</feature>
<keyword evidence="1 6" id="KW-0808">Transferase</keyword>
<dbReference type="EC" id="2.7.11.1" evidence="6"/>
<keyword evidence="3 6" id="KW-0418">Kinase</keyword>
<dbReference type="GO" id="GO:0005829">
    <property type="term" value="C:cytosol"/>
    <property type="evidence" value="ECO:0007669"/>
    <property type="project" value="TreeGrafter"/>
</dbReference>
<dbReference type="Gene3D" id="1.10.510.10">
    <property type="entry name" value="Transferase(Phosphotransferase) domain 1"/>
    <property type="match status" value="1"/>
</dbReference>
<evidence type="ECO:0000256" key="1">
    <source>
        <dbReference type="ARBA" id="ARBA00022679"/>
    </source>
</evidence>
<dbReference type="OrthoDB" id="4062651at2759"/>
<dbReference type="InterPro" id="IPR045269">
    <property type="entry name" value="Atg1-like"/>
</dbReference>
<dbReference type="SMART" id="SM00220">
    <property type="entry name" value="S_TKc"/>
    <property type="match status" value="1"/>
</dbReference>
<dbReference type="PROSITE" id="PS50011">
    <property type="entry name" value="PROTEIN_KINASE_DOM"/>
    <property type="match status" value="1"/>
</dbReference>
<dbReference type="GO" id="GO:0016020">
    <property type="term" value="C:membrane"/>
    <property type="evidence" value="ECO:0007669"/>
    <property type="project" value="TreeGrafter"/>
</dbReference>
<dbReference type="Proteomes" id="UP000014680">
    <property type="component" value="Unassembled WGS sequence"/>
</dbReference>
<dbReference type="InterPro" id="IPR000719">
    <property type="entry name" value="Prot_kinase_dom"/>
</dbReference>
<dbReference type="GO" id="GO:0005776">
    <property type="term" value="C:autophagosome"/>
    <property type="evidence" value="ECO:0007669"/>
    <property type="project" value="TreeGrafter"/>
</dbReference>
<protein>
    <submittedName>
        <fullName evidence="6">Serine/threonine protein kinase, putative</fullName>
        <ecNumber evidence="6">2.7.11.1</ecNumber>
    </submittedName>
</protein>
<name>A0A0A1UB51_ENTIV</name>
<dbReference type="GO" id="GO:0000045">
    <property type="term" value="P:autophagosome assembly"/>
    <property type="evidence" value="ECO:0007669"/>
    <property type="project" value="TreeGrafter"/>
</dbReference>
<gene>
    <name evidence="6" type="ORF">EIN_334090</name>
</gene>
<dbReference type="GeneID" id="14891413"/>
<keyword evidence="4" id="KW-0067">ATP-binding</keyword>
<dbReference type="RefSeq" id="XP_004259203.1">
    <property type="nucleotide sequence ID" value="XM_004259155.1"/>
</dbReference>